<sequence length="170" mass="19753">MQSRYIEAAVNGVLIAGLYLPNGNPRPGPKFDYKLRWFDRLQAHLASLIDLEAPVIVAGDFNVMPTDIDVYAPERWREDALFASEVRKAWQRLLDQGWTDAIRLLHPTETIYTFWKYWRRSFERNAGLRIGHFLFNPPALDRLLAGEVDTRPRGWDKTSDHAPVWIEFGD</sequence>
<evidence type="ECO:0000313" key="9">
    <source>
        <dbReference type="EMBL" id="AJA10967.1"/>
    </source>
</evidence>
<dbReference type="PROSITE" id="PS51435">
    <property type="entry name" value="AP_NUCLEASE_F1_4"/>
    <property type="match status" value="1"/>
</dbReference>
<feature type="domain" description="Endonuclease/exonuclease/phosphatase" evidence="8">
    <location>
        <begin position="15"/>
        <end position="161"/>
    </location>
</feature>
<evidence type="ECO:0000256" key="4">
    <source>
        <dbReference type="ARBA" id="ARBA00022842"/>
    </source>
</evidence>
<dbReference type="AlphaFoldDB" id="A0A0A7PSF9"/>
<dbReference type="STRING" id="1515612.SKP52_20510"/>
<keyword evidence="3" id="KW-0378">Hydrolase</keyword>
<feature type="active site" evidence="5">
    <location>
        <position position="19"/>
    </location>
</feature>
<evidence type="ECO:0000256" key="3">
    <source>
        <dbReference type="ARBA" id="ARBA00022801"/>
    </source>
</evidence>
<evidence type="ECO:0000256" key="5">
    <source>
        <dbReference type="PIRSR" id="PIRSR604808-1"/>
    </source>
</evidence>
<feature type="active site" description="Proton donor/acceptor" evidence="5">
    <location>
        <position position="60"/>
    </location>
</feature>
<proteinExistence type="inferred from homology"/>
<dbReference type="InterPro" id="IPR004808">
    <property type="entry name" value="AP_endonuc_1"/>
</dbReference>
<feature type="site" description="Interaction with DNA substrate" evidence="7">
    <location>
        <position position="161"/>
    </location>
</feature>
<feature type="binding site" evidence="6">
    <location>
        <position position="60"/>
    </location>
    <ligand>
        <name>Mg(2+)</name>
        <dbReference type="ChEBI" id="CHEBI:18420"/>
        <label>1</label>
    </ligand>
</feature>
<keyword evidence="6" id="KW-0464">Manganese</keyword>
<dbReference type="GO" id="GO:0008311">
    <property type="term" value="F:double-stranded DNA 3'-5' DNA exonuclease activity"/>
    <property type="evidence" value="ECO:0007669"/>
    <property type="project" value="InterPro"/>
</dbReference>
<feature type="binding site" evidence="6">
    <location>
        <position position="62"/>
    </location>
    <ligand>
        <name>Mg(2+)</name>
        <dbReference type="ChEBI" id="CHEBI:18420"/>
        <label>1</label>
    </ligand>
</feature>
<feature type="site" description="Transition state stabilizer" evidence="7">
    <location>
        <position position="62"/>
    </location>
</feature>
<protein>
    <submittedName>
        <fullName evidence="9">Exodeoxyribonuclease III Xth</fullName>
    </submittedName>
</protein>
<comment type="cofactor">
    <cofactor evidence="6">
        <name>Mg(2+)</name>
        <dbReference type="ChEBI" id="CHEBI:18420"/>
    </cofactor>
    <cofactor evidence="6">
        <name>Mn(2+)</name>
        <dbReference type="ChEBI" id="CHEBI:29035"/>
    </cofactor>
    <text evidence="6">Probably binds two magnesium or manganese ions per subunit.</text>
</comment>
<dbReference type="GO" id="GO:0006281">
    <property type="term" value="P:DNA repair"/>
    <property type="evidence" value="ECO:0007669"/>
    <property type="project" value="InterPro"/>
</dbReference>
<evidence type="ECO:0000313" key="10">
    <source>
        <dbReference type="Proteomes" id="UP000030907"/>
    </source>
</evidence>
<organism evidence="9 10">
    <name type="scientific">Sphingopyxis fribergensis</name>
    <dbReference type="NCBI Taxonomy" id="1515612"/>
    <lineage>
        <taxon>Bacteria</taxon>
        <taxon>Pseudomonadati</taxon>
        <taxon>Pseudomonadota</taxon>
        <taxon>Alphaproteobacteria</taxon>
        <taxon>Sphingomonadales</taxon>
        <taxon>Sphingomonadaceae</taxon>
        <taxon>Sphingopyxis</taxon>
    </lineage>
</organism>
<evidence type="ECO:0000259" key="8">
    <source>
        <dbReference type="Pfam" id="PF03372"/>
    </source>
</evidence>
<dbReference type="PANTHER" id="PTHR43250">
    <property type="entry name" value="EXODEOXYRIBONUCLEASE III"/>
    <property type="match status" value="1"/>
</dbReference>
<dbReference type="Proteomes" id="UP000030907">
    <property type="component" value="Chromosome"/>
</dbReference>
<dbReference type="InterPro" id="IPR005135">
    <property type="entry name" value="Endo/exonuclease/phosphatase"/>
</dbReference>
<dbReference type="PANTHER" id="PTHR43250:SF1">
    <property type="entry name" value="EXODEOXYRIBONUCLEASE III"/>
    <property type="match status" value="1"/>
</dbReference>
<dbReference type="NCBIfam" id="TIGR00633">
    <property type="entry name" value="xth"/>
    <property type="match status" value="1"/>
</dbReference>
<feature type="active site" description="Proton acceptor" evidence="5">
    <location>
        <position position="161"/>
    </location>
</feature>
<name>A0A0A7PSF9_9SPHN</name>
<keyword evidence="10" id="KW-1185">Reference proteome</keyword>
<evidence type="ECO:0000256" key="6">
    <source>
        <dbReference type="PIRSR" id="PIRSR604808-2"/>
    </source>
</evidence>
<feature type="binding site" evidence="6">
    <location>
        <position position="161"/>
    </location>
    <ligand>
        <name>Mg(2+)</name>
        <dbReference type="ChEBI" id="CHEBI:18420"/>
        <label>1</label>
    </ligand>
</feature>
<gene>
    <name evidence="9" type="ORF">SKP52_20510</name>
</gene>
<keyword evidence="4 6" id="KW-0460">Magnesium</keyword>
<dbReference type="Gene3D" id="3.60.10.10">
    <property type="entry name" value="Endonuclease/exonuclease/phosphatase"/>
    <property type="match status" value="1"/>
</dbReference>
<dbReference type="SUPFAM" id="SSF56219">
    <property type="entry name" value="DNase I-like"/>
    <property type="match status" value="1"/>
</dbReference>
<evidence type="ECO:0000256" key="7">
    <source>
        <dbReference type="PIRSR" id="PIRSR604808-3"/>
    </source>
</evidence>
<dbReference type="GO" id="GO:0046872">
    <property type="term" value="F:metal ion binding"/>
    <property type="evidence" value="ECO:0007669"/>
    <property type="project" value="UniProtKB-KW"/>
</dbReference>
<dbReference type="EMBL" id="CP009122">
    <property type="protein sequence ID" value="AJA10967.1"/>
    <property type="molecule type" value="Genomic_DNA"/>
</dbReference>
<dbReference type="InterPro" id="IPR036691">
    <property type="entry name" value="Endo/exonu/phosph_ase_sf"/>
</dbReference>
<accession>A0A0A7PSF9</accession>
<evidence type="ECO:0000256" key="1">
    <source>
        <dbReference type="ARBA" id="ARBA00007092"/>
    </source>
</evidence>
<keyword evidence="2 6" id="KW-0479">Metal-binding</keyword>
<comment type="similarity">
    <text evidence="1">Belongs to the DNA repair enzymes AP/ExoA family.</text>
</comment>
<dbReference type="HOGENOM" id="CLU_1569701_0_0_5"/>
<dbReference type="KEGG" id="sphk:SKP52_20510"/>
<reference evidence="9 10" key="1">
    <citation type="journal article" date="2015" name="Int. J. Syst. Evol. Microbiol.">
        <title>Description of Sphingopyxis fribergensis sp. nov. - a soil bacterium with the ability to degrade styrene and phenylacetic acid.</title>
        <authorList>
            <person name="Oelschlagel M."/>
            <person name="Ruckert C."/>
            <person name="Kalinowski J."/>
            <person name="Schmidt G."/>
            <person name="Schlomann M."/>
            <person name="Tischler D."/>
        </authorList>
    </citation>
    <scope>NUCLEOTIDE SEQUENCE [LARGE SCALE GENOMIC DNA]</scope>
    <source>
        <strain evidence="9 10">Kp5.2</strain>
    </source>
</reference>
<evidence type="ECO:0000256" key="2">
    <source>
        <dbReference type="ARBA" id="ARBA00022723"/>
    </source>
</evidence>
<dbReference type="Pfam" id="PF03372">
    <property type="entry name" value="Exo_endo_phos"/>
    <property type="match status" value="1"/>
</dbReference>
<dbReference type="InterPro" id="IPR037493">
    <property type="entry name" value="ExoIII-like"/>
</dbReference>
<feature type="binding site" evidence="6">
    <location>
        <position position="160"/>
    </location>
    <ligand>
        <name>Mg(2+)</name>
        <dbReference type="ChEBI" id="CHEBI:18420"/>
        <label>1</label>
    </ligand>
</feature>